<dbReference type="EC" id="3.6.4.-" evidence="13"/>
<evidence type="ECO:0000256" key="14">
    <source>
        <dbReference type="SAM" id="Coils"/>
    </source>
</evidence>
<dbReference type="InterPro" id="IPR047112">
    <property type="entry name" value="RecG/Mfd"/>
</dbReference>
<dbReference type="InterPro" id="IPR037235">
    <property type="entry name" value="TRCF-like_C_D7"/>
</dbReference>
<dbReference type="Gene3D" id="3.40.50.11180">
    <property type="match status" value="1"/>
</dbReference>
<evidence type="ECO:0000256" key="7">
    <source>
        <dbReference type="ARBA" id="ARBA00022840"/>
    </source>
</evidence>
<dbReference type="InterPro" id="IPR004576">
    <property type="entry name" value="Mfd"/>
</dbReference>
<keyword evidence="3 13" id="KW-0547">Nucleotide-binding</keyword>
<feature type="coiled-coil region" evidence="14">
    <location>
        <begin position="579"/>
        <end position="606"/>
    </location>
</feature>
<evidence type="ECO:0000256" key="9">
    <source>
        <dbReference type="ARBA" id="ARBA00023204"/>
    </source>
</evidence>
<dbReference type="Pfam" id="PF00270">
    <property type="entry name" value="DEAD"/>
    <property type="match status" value="1"/>
</dbReference>
<dbReference type="SMART" id="SM00982">
    <property type="entry name" value="TRCF"/>
    <property type="match status" value="1"/>
</dbReference>
<dbReference type="CDD" id="cd17991">
    <property type="entry name" value="DEXHc_TRCF"/>
    <property type="match status" value="1"/>
</dbReference>
<evidence type="ECO:0000256" key="11">
    <source>
        <dbReference type="ARBA" id="ARBA00061399"/>
    </source>
</evidence>
<dbReference type="Gene3D" id="2.40.10.170">
    <property type="match status" value="1"/>
</dbReference>
<dbReference type="PROSITE" id="PS51194">
    <property type="entry name" value="HELICASE_CTER"/>
    <property type="match status" value="1"/>
</dbReference>
<evidence type="ECO:0000256" key="8">
    <source>
        <dbReference type="ARBA" id="ARBA00023125"/>
    </source>
</evidence>
<dbReference type="SMART" id="SM01058">
    <property type="entry name" value="CarD_TRCF"/>
    <property type="match status" value="1"/>
</dbReference>
<dbReference type="Pfam" id="PF03461">
    <property type="entry name" value="TRCF"/>
    <property type="match status" value="1"/>
</dbReference>
<evidence type="ECO:0000256" key="1">
    <source>
        <dbReference type="ARBA" id="ARBA00004496"/>
    </source>
</evidence>
<dbReference type="InterPro" id="IPR011545">
    <property type="entry name" value="DEAD/DEAH_box_helicase_dom"/>
</dbReference>
<dbReference type="InterPro" id="IPR003711">
    <property type="entry name" value="CarD-like/TRCF_RID"/>
</dbReference>
<comment type="similarity">
    <text evidence="10 13">In the N-terminal section; belongs to the UvrB family.</text>
</comment>
<dbReference type="SMART" id="SM00490">
    <property type="entry name" value="HELICc"/>
    <property type="match status" value="1"/>
</dbReference>
<evidence type="ECO:0000256" key="5">
    <source>
        <dbReference type="ARBA" id="ARBA00022801"/>
    </source>
</evidence>
<keyword evidence="6" id="KW-0347">Helicase</keyword>
<evidence type="ECO:0000256" key="4">
    <source>
        <dbReference type="ARBA" id="ARBA00022763"/>
    </source>
</evidence>
<keyword evidence="2 13" id="KW-0963">Cytoplasm</keyword>
<comment type="similarity">
    <text evidence="11 13">In the C-terminal section; belongs to the helicase family. RecG subfamily.</text>
</comment>
<dbReference type="HAMAP" id="MF_00969">
    <property type="entry name" value="TRCF"/>
    <property type="match status" value="1"/>
</dbReference>
<keyword evidence="5 13" id="KW-0378">Hydrolase</keyword>
<comment type="subcellular location">
    <subcellularLocation>
        <location evidence="1 13">Cytoplasm</location>
    </subcellularLocation>
</comment>
<gene>
    <name evidence="13 17" type="primary">mfd</name>
    <name evidence="17" type="ORF">CUN49_05775</name>
</gene>
<dbReference type="Proteomes" id="UP000229681">
    <property type="component" value="Unassembled WGS sequence"/>
</dbReference>
<keyword evidence="9 13" id="KW-0234">DNA repair</keyword>
<protein>
    <recommendedName>
        <fullName evidence="12 13">Transcription-repair-coupling factor</fullName>
        <shortName evidence="13">TRCF</shortName>
        <ecNumber evidence="13">3.6.4.-</ecNumber>
    </recommendedName>
</protein>
<proteinExistence type="inferred from homology"/>
<dbReference type="Gene3D" id="3.40.50.300">
    <property type="entry name" value="P-loop containing nucleotide triphosphate hydrolases"/>
    <property type="match status" value="2"/>
</dbReference>
<reference evidence="17 18" key="1">
    <citation type="submission" date="2017-11" db="EMBL/GenBank/DDBJ databases">
        <title>Evolution of Phototrophy in the Chloroflexi Phylum Driven by Horizontal Gene Transfer.</title>
        <authorList>
            <person name="Ward L.M."/>
            <person name="Hemp J."/>
            <person name="Shih P.M."/>
            <person name="Mcglynn S.E."/>
            <person name="Fischer W."/>
        </authorList>
    </citation>
    <scope>NUCLEOTIDE SEQUENCE [LARGE SCALE GENOMIC DNA]</scope>
    <source>
        <strain evidence="17">JP3_13</strain>
    </source>
</reference>
<dbReference type="SMART" id="SM00487">
    <property type="entry name" value="DEXDc"/>
    <property type="match status" value="1"/>
</dbReference>
<evidence type="ECO:0000313" key="17">
    <source>
        <dbReference type="EMBL" id="PJF36366.1"/>
    </source>
</evidence>
<dbReference type="PROSITE" id="PS51192">
    <property type="entry name" value="HELICASE_ATP_BIND_1"/>
    <property type="match status" value="1"/>
</dbReference>
<sequence length="1182" mass="131847">MPRLICRKPNRRANKPDMHLHGLIALLRQSAAFQGLLAQVQAGCAIPDQHIPRAARPYVVAALASALQRPVVVLSGTVERAYTLTEQLPVWLPEAPICRFAEPSALFYDRSAWASNVIRSRLAALSALLPPLGAPRGTPPIVIASAHALMQRTLPPREFRANARQLKLGQRVDQDGLLRLWLGIGYVPTPVVTEAGTFSRRGGVLDIFPIDAERPVRIELFGDQIESLRAFDPATQRSLAALECVNITPAREVLPKHTRPVAERLAAWFAAQPERAESARADQEPLARQSAFAHLEFYLPYCYRQPHSLLDFMPEDALLVVEDWQTLAENVAALEAQAVALHAEQMQADRLPPDYPLPYLTWDALRESILARAPIRLGGYEDEAADSETLGALFAPGVRYGGQLKPFLEALRDCYTGGERIVVVSNQAQRLAELWAAQGRTARPSVVTKLEAPTDLAFVEGGLAEGWQLRLQPKLHLLSDAEIFGWRRPEPRRHPVQRAIAPEAHFADLQPNDYVVHAEYGIARFLGLQKLALDGAPREYLALQFGGTDRLYVPIHQAERVSRYVGADDRPPTLTRLGSAEWRLQKEAAQRAAEETARELLELYAKRAIAKGYAFSPDTAWQAELEASFPFIETEDQLRALAEVKADMERPTPMDRLLCGDVGFGKTEIALRAAFKAVMDGKQVAILVPTTVLAQQHYNTFSQRLMAFPVRVEMLSRFRTAREQSAILEATRRGEVDILIGTHRLLNDDVIFRDLGLLIIDEEQRFGVTHKERFKRLRTEIDVLTMTATPIPRTLYMSLSGIRDISMIQTPPAERLPVITHVGPYDERLVRQAILRELDRGGQVYFVHNRVATIHTVAEGLQRLVPEARLAIAHGQMDEDTLEQVMIDFANGAHDVLLCTTIIESGLDIPSANTIIVDRADSFGLAQLYQLRGRVGRGAYRAYAYLFYAPQAVLTAEGRARLETIAEHTDLGSGYSIAMRDLEIRGAGELLGSRQSGYISSVGFHLYTQMLAEAVARLKGAQAQHSAVPSLERPPLVIDLPLRAYVPAEFMAESAMRLQLYRRLAELRTPAELDEMRAELIDRFGAIPSELDDLLYQLRVKLLAQAANVVTITPEAGQIAVKLPYLGEIDRMALQRYLGNEVRVSRVAVWLPHDAEGKWRPRLLEVLQRLQPIKQGRARVAI</sequence>
<comment type="function">
    <text evidence="13">Couples transcription and DNA repair by recognizing RNA polymerase (RNAP) stalled at DNA lesions. Mediates ATP-dependent release of RNAP and its truncated transcript from the DNA, and recruitment of nucleotide excision repair machinery to the damaged site.</text>
</comment>
<dbReference type="AlphaFoldDB" id="A0A2M8PFN9"/>
<evidence type="ECO:0000256" key="2">
    <source>
        <dbReference type="ARBA" id="ARBA00022490"/>
    </source>
</evidence>
<name>A0A2M8PFN9_9CHLR</name>
<dbReference type="InterPro" id="IPR001650">
    <property type="entry name" value="Helicase_C-like"/>
</dbReference>
<dbReference type="GO" id="GO:0003678">
    <property type="term" value="F:DNA helicase activity"/>
    <property type="evidence" value="ECO:0007669"/>
    <property type="project" value="TreeGrafter"/>
</dbReference>
<evidence type="ECO:0000259" key="15">
    <source>
        <dbReference type="PROSITE" id="PS51192"/>
    </source>
</evidence>
<dbReference type="Pfam" id="PF17757">
    <property type="entry name" value="UvrB_inter"/>
    <property type="match status" value="1"/>
</dbReference>
<evidence type="ECO:0000256" key="3">
    <source>
        <dbReference type="ARBA" id="ARBA00022741"/>
    </source>
</evidence>
<keyword evidence="8 13" id="KW-0238">DNA-binding</keyword>
<dbReference type="InterPro" id="IPR041471">
    <property type="entry name" value="UvrB_inter"/>
</dbReference>
<feature type="domain" description="Helicase C-terminal" evidence="16">
    <location>
        <begin position="829"/>
        <end position="983"/>
    </location>
</feature>
<keyword evidence="14" id="KW-0175">Coiled coil</keyword>
<dbReference type="Pfam" id="PF02559">
    <property type="entry name" value="CarD_TRCF_RID"/>
    <property type="match status" value="1"/>
</dbReference>
<evidence type="ECO:0000256" key="10">
    <source>
        <dbReference type="ARBA" id="ARBA00061104"/>
    </source>
</evidence>
<dbReference type="GO" id="GO:0000716">
    <property type="term" value="P:transcription-coupled nucleotide-excision repair, DNA damage recognition"/>
    <property type="evidence" value="ECO:0007669"/>
    <property type="project" value="UniProtKB-UniRule"/>
</dbReference>
<dbReference type="InterPro" id="IPR014001">
    <property type="entry name" value="Helicase_ATP-bd"/>
</dbReference>
<dbReference type="PANTHER" id="PTHR47964">
    <property type="entry name" value="ATP-DEPENDENT DNA HELICASE HOMOLOG RECG, CHLOROPLASTIC"/>
    <property type="match status" value="1"/>
</dbReference>
<dbReference type="NCBIfam" id="TIGR00580">
    <property type="entry name" value="mfd"/>
    <property type="match status" value="1"/>
</dbReference>
<dbReference type="Gene3D" id="3.30.2060.10">
    <property type="entry name" value="Penicillin-binding protein 1b domain"/>
    <property type="match status" value="1"/>
</dbReference>
<dbReference type="InterPro" id="IPR036101">
    <property type="entry name" value="CarD-like/TRCF_RID_sf"/>
</dbReference>
<dbReference type="GO" id="GO:0016787">
    <property type="term" value="F:hydrolase activity"/>
    <property type="evidence" value="ECO:0007669"/>
    <property type="project" value="UniProtKB-KW"/>
</dbReference>
<evidence type="ECO:0000259" key="16">
    <source>
        <dbReference type="PROSITE" id="PS51194"/>
    </source>
</evidence>
<dbReference type="EMBL" id="PGTM01000059">
    <property type="protein sequence ID" value="PJF36366.1"/>
    <property type="molecule type" value="Genomic_DNA"/>
</dbReference>
<keyword evidence="7 13" id="KW-0067">ATP-binding</keyword>
<accession>A0A2M8PFN9</accession>
<dbReference type="InterPro" id="IPR005118">
    <property type="entry name" value="TRCF_C"/>
</dbReference>
<dbReference type="SUPFAM" id="SSF141259">
    <property type="entry name" value="CarD-like"/>
    <property type="match status" value="1"/>
</dbReference>
<comment type="caution">
    <text evidence="17">The sequence shown here is derived from an EMBL/GenBank/DDBJ whole genome shotgun (WGS) entry which is preliminary data.</text>
</comment>
<dbReference type="GO" id="GO:0005737">
    <property type="term" value="C:cytoplasm"/>
    <property type="evidence" value="ECO:0007669"/>
    <property type="project" value="UniProtKB-SubCell"/>
</dbReference>
<keyword evidence="4 13" id="KW-0227">DNA damage</keyword>
<dbReference type="GO" id="GO:0005524">
    <property type="term" value="F:ATP binding"/>
    <property type="evidence" value="ECO:0007669"/>
    <property type="project" value="UniProtKB-UniRule"/>
</dbReference>
<organism evidence="17 18">
    <name type="scientific">Candidatus Thermofonsia Clade 1 bacterium</name>
    <dbReference type="NCBI Taxonomy" id="2364210"/>
    <lineage>
        <taxon>Bacteria</taxon>
        <taxon>Bacillati</taxon>
        <taxon>Chloroflexota</taxon>
        <taxon>Candidatus Thermofontia</taxon>
        <taxon>Candidatus Thermofonsia Clade 1</taxon>
    </lineage>
</organism>
<dbReference type="GO" id="GO:0006355">
    <property type="term" value="P:regulation of DNA-templated transcription"/>
    <property type="evidence" value="ECO:0007669"/>
    <property type="project" value="UniProtKB-UniRule"/>
</dbReference>
<dbReference type="SUPFAM" id="SSF52540">
    <property type="entry name" value="P-loop containing nucleoside triphosphate hydrolases"/>
    <property type="match status" value="3"/>
</dbReference>
<dbReference type="InterPro" id="IPR027417">
    <property type="entry name" value="P-loop_NTPase"/>
</dbReference>
<dbReference type="SUPFAM" id="SSF143517">
    <property type="entry name" value="TRCF domain-like"/>
    <property type="match status" value="1"/>
</dbReference>
<dbReference type="Gene3D" id="3.90.1150.50">
    <property type="entry name" value="Transcription-repair-coupling factor, D7 domain"/>
    <property type="match status" value="1"/>
</dbReference>
<evidence type="ECO:0000256" key="13">
    <source>
        <dbReference type="HAMAP-Rule" id="MF_00969"/>
    </source>
</evidence>
<dbReference type="FunFam" id="3.40.50.300:FF:000546">
    <property type="entry name" value="Transcription-repair-coupling factor"/>
    <property type="match status" value="1"/>
</dbReference>
<dbReference type="Pfam" id="PF00271">
    <property type="entry name" value="Helicase_C"/>
    <property type="match status" value="1"/>
</dbReference>
<evidence type="ECO:0000313" key="18">
    <source>
        <dbReference type="Proteomes" id="UP000229681"/>
    </source>
</evidence>
<evidence type="ECO:0000256" key="6">
    <source>
        <dbReference type="ARBA" id="ARBA00022806"/>
    </source>
</evidence>
<dbReference type="GO" id="GO:0003684">
    <property type="term" value="F:damaged DNA binding"/>
    <property type="evidence" value="ECO:0007669"/>
    <property type="project" value="InterPro"/>
</dbReference>
<evidence type="ECO:0000256" key="12">
    <source>
        <dbReference type="ARBA" id="ARBA00070128"/>
    </source>
</evidence>
<dbReference type="PANTHER" id="PTHR47964:SF1">
    <property type="entry name" value="ATP-DEPENDENT DNA HELICASE HOMOLOG RECG, CHLOROPLASTIC"/>
    <property type="match status" value="1"/>
</dbReference>
<feature type="domain" description="Helicase ATP-binding" evidence="15">
    <location>
        <begin position="647"/>
        <end position="808"/>
    </location>
</feature>